<dbReference type="GO" id="GO:0006352">
    <property type="term" value="P:DNA-templated transcription initiation"/>
    <property type="evidence" value="ECO:0007669"/>
    <property type="project" value="InterPro"/>
</dbReference>
<dbReference type="PANTHER" id="PTHR43133">
    <property type="entry name" value="RNA POLYMERASE ECF-TYPE SIGMA FACTO"/>
    <property type="match status" value="1"/>
</dbReference>
<keyword evidence="2" id="KW-0805">Transcription regulation</keyword>
<dbReference type="InterPro" id="IPR036388">
    <property type="entry name" value="WH-like_DNA-bd_sf"/>
</dbReference>
<sequence length="166" mass="19354">MKHLEDHFKAIYQDNHPKVYRMCLGYASGDLMLANDFVQEVFIKVWEHLPNFRNDASISTWIYRITVNTCLLSLRKKKNIPLSKILGTVEIQNPENELQDKEKKFQTLYQCIDQLSKDNKSIILLELEGIPQKEIASIMGISHEAITIRIHRIKNELTKCVQNESI</sequence>
<evidence type="ECO:0000256" key="4">
    <source>
        <dbReference type="ARBA" id="ARBA00023163"/>
    </source>
</evidence>
<name>A0AAU8RDD8_9FLAO</name>
<dbReference type="InterPro" id="IPR013324">
    <property type="entry name" value="RNA_pol_sigma_r3/r4-like"/>
</dbReference>
<evidence type="ECO:0000259" key="6">
    <source>
        <dbReference type="Pfam" id="PF08281"/>
    </source>
</evidence>
<dbReference type="SUPFAM" id="SSF88659">
    <property type="entry name" value="Sigma3 and sigma4 domains of RNA polymerase sigma factors"/>
    <property type="match status" value="1"/>
</dbReference>
<evidence type="ECO:0000256" key="2">
    <source>
        <dbReference type="ARBA" id="ARBA00023015"/>
    </source>
</evidence>
<protein>
    <submittedName>
        <fullName evidence="7">RNA polymerase sigma factor</fullName>
    </submittedName>
</protein>
<dbReference type="Gene3D" id="1.10.1740.10">
    <property type="match status" value="1"/>
</dbReference>
<feature type="domain" description="RNA polymerase sigma-70 region 2" evidence="5">
    <location>
        <begin position="11"/>
        <end position="78"/>
    </location>
</feature>
<dbReference type="EMBL" id="CP009976">
    <property type="protein sequence ID" value="AIZ41035.1"/>
    <property type="molecule type" value="Genomic_DNA"/>
</dbReference>
<dbReference type="PANTHER" id="PTHR43133:SF45">
    <property type="entry name" value="RNA POLYMERASE ECF-TYPE SIGMA FACTOR"/>
    <property type="match status" value="1"/>
</dbReference>
<dbReference type="InterPro" id="IPR014284">
    <property type="entry name" value="RNA_pol_sigma-70_dom"/>
</dbReference>
<evidence type="ECO:0000313" key="7">
    <source>
        <dbReference type="EMBL" id="AIZ41035.1"/>
    </source>
</evidence>
<dbReference type="InterPro" id="IPR007627">
    <property type="entry name" value="RNA_pol_sigma70_r2"/>
</dbReference>
<dbReference type="GeneID" id="78060157"/>
<dbReference type="Gene3D" id="1.10.10.10">
    <property type="entry name" value="Winged helix-like DNA-binding domain superfamily/Winged helix DNA-binding domain"/>
    <property type="match status" value="1"/>
</dbReference>
<organism evidence="7 8">
    <name type="scientific">Cellulophaga baltica 18</name>
    <dbReference type="NCBI Taxonomy" id="1348584"/>
    <lineage>
        <taxon>Bacteria</taxon>
        <taxon>Pseudomonadati</taxon>
        <taxon>Bacteroidota</taxon>
        <taxon>Flavobacteriia</taxon>
        <taxon>Flavobacteriales</taxon>
        <taxon>Flavobacteriaceae</taxon>
        <taxon>Cellulophaga</taxon>
    </lineage>
</organism>
<feature type="domain" description="RNA polymerase sigma factor 70 region 4 type 2" evidence="6">
    <location>
        <begin position="107"/>
        <end position="156"/>
    </location>
</feature>
<dbReference type="Pfam" id="PF08281">
    <property type="entry name" value="Sigma70_r4_2"/>
    <property type="match status" value="1"/>
</dbReference>
<dbReference type="SUPFAM" id="SSF88946">
    <property type="entry name" value="Sigma2 domain of RNA polymerase sigma factors"/>
    <property type="match status" value="1"/>
</dbReference>
<dbReference type="Pfam" id="PF04542">
    <property type="entry name" value="Sigma70_r2"/>
    <property type="match status" value="1"/>
</dbReference>
<dbReference type="InterPro" id="IPR013249">
    <property type="entry name" value="RNA_pol_sigma70_r4_t2"/>
</dbReference>
<dbReference type="GO" id="GO:0003677">
    <property type="term" value="F:DNA binding"/>
    <property type="evidence" value="ECO:0007669"/>
    <property type="project" value="InterPro"/>
</dbReference>
<dbReference type="InterPro" id="IPR039425">
    <property type="entry name" value="RNA_pol_sigma-70-like"/>
</dbReference>
<reference evidence="7 8" key="1">
    <citation type="journal article" date="2014" name="Environ. Microbiol.">
        <title>Contrasting genomic patterns and infection strategies of two co-existing Bacteroidetes podovirus genera.</title>
        <authorList>
            <person name="Holmfeldt K."/>
            <person name="Howard-Varona C."/>
            <person name="Solonenko N."/>
            <person name="Sullivan M.B."/>
        </authorList>
    </citation>
    <scope>NUCLEOTIDE SEQUENCE [LARGE SCALE GENOMIC DNA]</scope>
    <source>
        <strain evidence="7 8">18</strain>
    </source>
</reference>
<evidence type="ECO:0000313" key="8">
    <source>
        <dbReference type="Proteomes" id="UP000030786"/>
    </source>
</evidence>
<dbReference type="KEGG" id="cbat:M666_05355"/>
<dbReference type="NCBIfam" id="TIGR02937">
    <property type="entry name" value="sigma70-ECF"/>
    <property type="match status" value="1"/>
</dbReference>
<evidence type="ECO:0000256" key="1">
    <source>
        <dbReference type="ARBA" id="ARBA00010641"/>
    </source>
</evidence>
<gene>
    <name evidence="7" type="ORF">M666_05355</name>
</gene>
<proteinExistence type="inferred from homology"/>
<evidence type="ECO:0000256" key="3">
    <source>
        <dbReference type="ARBA" id="ARBA00023082"/>
    </source>
</evidence>
<dbReference type="Proteomes" id="UP000030786">
    <property type="component" value="Chromosome"/>
</dbReference>
<evidence type="ECO:0000259" key="5">
    <source>
        <dbReference type="Pfam" id="PF04542"/>
    </source>
</evidence>
<comment type="similarity">
    <text evidence="1">Belongs to the sigma-70 factor family. ECF subfamily.</text>
</comment>
<accession>A0AAU8RDD8</accession>
<keyword evidence="3" id="KW-0731">Sigma factor</keyword>
<dbReference type="AlphaFoldDB" id="A0AAU8RDD8"/>
<dbReference type="GO" id="GO:0016987">
    <property type="term" value="F:sigma factor activity"/>
    <property type="evidence" value="ECO:0007669"/>
    <property type="project" value="UniProtKB-KW"/>
</dbReference>
<dbReference type="InterPro" id="IPR013325">
    <property type="entry name" value="RNA_pol_sigma_r2"/>
</dbReference>
<dbReference type="RefSeq" id="WP_029447451.1">
    <property type="nucleotide sequence ID" value="NZ_CP009976.1"/>
</dbReference>
<keyword evidence="4" id="KW-0804">Transcription</keyword>